<dbReference type="GO" id="GO:0005634">
    <property type="term" value="C:nucleus"/>
    <property type="evidence" value="ECO:0007669"/>
    <property type="project" value="TreeGrafter"/>
</dbReference>
<sequence length="342" mass="34921">MGLVDYGSDSDSDSPPQSTAPAPAPVPPTRSKRRILLDLPAPSATTPNAQAGPSSSKRFKSDSGDPSPPLTGLAAMLPKPKNSSSAPSAPVAPPKVAAKGPSRLEVLLAGADKAPKANEAALLLPPAVAAKRKQEQAPPPADFFGISSVASSTSSGPATSTSSSSSSKPSLSSSSSSFSAAPSISSAPPPAPKSQSQPSSSSADDPYPGFTQLPSGEWVAKDQKTYEMWMAWQQAQAQQQAQGGLAEHGLDEKDLKARGGLVDVKQQQSADEAAVGPGGGRAEGHKPAAAVKGIPSQLSGSAKRKHQLSSLLAAAHDNRAELEDRIAQARQNRRSGANKYGF</sequence>
<evidence type="ECO:0000313" key="3">
    <source>
        <dbReference type="Proteomes" id="UP000777482"/>
    </source>
</evidence>
<protein>
    <recommendedName>
        <fullName evidence="4">Mitotic checkpoint regulator, MAD2B-interacting-domain-containing protein</fullName>
    </recommendedName>
</protein>
<accession>A0A9P7B2Q0</accession>
<name>A0A9P7B2Q0_RHOMI</name>
<feature type="compositionally biased region" description="Polar residues" evidence="1">
    <location>
        <begin position="43"/>
        <end position="56"/>
    </location>
</feature>
<comment type="caution">
    <text evidence="2">The sequence shown here is derived from an EMBL/GenBank/DDBJ whole genome shotgun (WGS) entry which is preliminary data.</text>
</comment>
<dbReference type="AlphaFoldDB" id="A0A9P7B2Q0"/>
<feature type="region of interest" description="Disordered" evidence="1">
    <location>
        <begin position="323"/>
        <end position="342"/>
    </location>
</feature>
<feature type="region of interest" description="Disordered" evidence="1">
    <location>
        <begin position="130"/>
        <end position="218"/>
    </location>
</feature>
<reference evidence="2 3" key="1">
    <citation type="submission" date="2020-11" db="EMBL/GenBank/DDBJ databases">
        <title>Kefir isolates.</title>
        <authorList>
            <person name="Marcisauskas S."/>
            <person name="Kim Y."/>
            <person name="Blasche S."/>
        </authorList>
    </citation>
    <scope>NUCLEOTIDE SEQUENCE [LARGE SCALE GENOMIC DNA]</scope>
    <source>
        <strain evidence="2 3">KR</strain>
    </source>
</reference>
<dbReference type="PANTHER" id="PTHR13621">
    <property type="entry name" value="PROLINE-RICH PROTEIN PRCC"/>
    <property type="match status" value="1"/>
</dbReference>
<dbReference type="EMBL" id="PUHQ01000128">
    <property type="protein sequence ID" value="KAG0655136.1"/>
    <property type="molecule type" value="Genomic_DNA"/>
</dbReference>
<feature type="compositionally biased region" description="Low complexity" evidence="1">
    <location>
        <begin position="78"/>
        <end position="97"/>
    </location>
</feature>
<dbReference type="PANTHER" id="PTHR13621:SF2">
    <property type="entry name" value="PROLINE-RICH PROTEIN PRCC"/>
    <property type="match status" value="1"/>
</dbReference>
<feature type="region of interest" description="Disordered" evidence="1">
    <location>
        <begin position="262"/>
        <end position="312"/>
    </location>
</feature>
<evidence type="ECO:0000256" key="1">
    <source>
        <dbReference type="SAM" id="MobiDB-lite"/>
    </source>
</evidence>
<feature type="compositionally biased region" description="Low complexity" evidence="1">
    <location>
        <begin position="147"/>
        <end position="186"/>
    </location>
</feature>
<dbReference type="Proteomes" id="UP000777482">
    <property type="component" value="Unassembled WGS sequence"/>
</dbReference>
<feature type="region of interest" description="Disordered" evidence="1">
    <location>
        <begin position="1"/>
        <end position="97"/>
    </location>
</feature>
<dbReference type="InterPro" id="IPR018800">
    <property type="entry name" value="PRCC"/>
</dbReference>
<dbReference type="Pfam" id="PF10253">
    <property type="entry name" value="PRCC"/>
    <property type="match status" value="1"/>
</dbReference>
<evidence type="ECO:0000313" key="2">
    <source>
        <dbReference type="EMBL" id="KAG0655136.1"/>
    </source>
</evidence>
<proteinExistence type="predicted"/>
<dbReference type="OrthoDB" id="2555634at2759"/>
<feature type="compositionally biased region" description="Low complexity" evidence="1">
    <location>
        <begin position="193"/>
        <end position="203"/>
    </location>
</feature>
<gene>
    <name evidence="2" type="ORF">C6P46_001128</name>
</gene>
<keyword evidence="3" id="KW-1185">Reference proteome</keyword>
<evidence type="ECO:0008006" key="4">
    <source>
        <dbReference type="Google" id="ProtNLM"/>
    </source>
</evidence>
<organism evidence="2 3">
    <name type="scientific">Rhodotorula mucilaginosa</name>
    <name type="common">Yeast</name>
    <name type="synonym">Rhodotorula rubra</name>
    <dbReference type="NCBI Taxonomy" id="5537"/>
    <lineage>
        <taxon>Eukaryota</taxon>
        <taxon>Fungi</taxon>
        <taxon>Dikarya</taxon>
        <taxon>Basidiomycota</taxon>
        <taxon>Pucciniomycotina</taxon>
        <taxon>Microbotryomycetes</taxon>
        <taxon>Sporidiobolales</taxon>
        <taxon>Sporidiobolaceae</taxon>
        <taxon>Rhodotorula</taxon>
    </lineage>
</organism>